<sequence>MKFTFIFLFLFGVSLICLVEGKPPNAPASPAQPQNDDDDEEFNEDEEEAEEEAEEEPEDEEEYPEEEEEDAEDEYELEEGAEEDYYDDETEAPTTLPPTTTTTTKATTTTTKPTTTTTKSTTTSTTTKPTTTSTTTKATTTTSTSTTTVDPRKALEPKIMNLLNSLSALQTAVSSATVQDEACQDSISSSLVAYLASGLQLETNIYNEPYSKDVKDLTTLEGNLSDISKDWAECLARTTSTTSTTTSTTTEKPTTTSTTTEATTSTTEATTSTTETTTTTTEATTSITEATTTTSEEKKLKFIPGFTIDPPKAEYAQEPNSAEDDEIQKQLMDEIKRTEDMIEKQKHAIIVPMAIEPAIEEPEDVPEPTEAPITTTTIDTATNILTTPSTSPKPHVTNIKKVDPATTTTTARYVYKHMIHPKKSLRTTKDKAPPICTDSMDLYSGNKYSKSVCVINRNMSYEAGHDLCLKEEMDLFAIQTIDHHLECRLNMFNLFENVHSYWINGRKVNDFWYYFSSENNGQKRFIYPGTQFDGPQTGNCLRLMKFEEHNTVAANAANCNMELPVFCEYYIQ</sequence>
<reference evidence="3" key="1">
    <citation type="submission" date="2022-01" db="EMBL/GenBank/DDBJ databases">
        <authorList>
            <person name="King R."/>
        </authorList>
    </citation>
    <scope>NUCLEOTIDE SEQUENCE</scope>
</reference>
<reference evidence="3" key="2">
    <citation type="submission" date="2022-10" db="EMBL/GenBank/DDBJ databases">
        <authorList>
            <consortium name="ENA_rothamsted_submissions"/>
            <consortium name="culmorum"/>
            <person name="King R."/>
        </authorList>
    </citation>
    <scope>NUCLEOTIDE SEQUENCE</scope>
</reference>
<accession>A0A9N9S7W8</accession>
<keyword evidence="4" id="KW-1185">Reference proteome</keyword>
<organism evidence="3 4">
    <name type="scientific">Chironomus riparius</name>
    <dbReference type="NCBI Taxonomy" id="315576"/>
    <lineage>
        <taxon>Eukaryota</taxon>
        <taxon>Metazoa</taxon>
        <taxon>Ecdysozoa</taxon>
        <taxon>Arthropoda</taxon>
        <taxon>Hexapoda</taxon>
        <taxon>Insecta</taxon>
        <taxon>Pterygota</taxon>
        <taxon>Neoptera</taxon>
        <taxon>Endopterygota</taxon>
        <taxon>Diptera</taxon>
        <taxon>Nematocera</taxon>
        <taxon>Chironomoidea</taxon>
        <taxon>Chironomidae</taxon>
        <taxon>Chironominae</taxon>
        <taxon>Chironomus</taxon>
    </lineage>
</organism>
<feature type="compositionally biased region" description="Acidic residues" evidence="1">
    <location>
        <begin position="35"/>
        <end position="91"/>
    </location>
</feature>
<dbReference type="Gene3D" id="3.10.100.10">
    <property type="entry name" value="Mannose-Binding Protein A, subunit A"/>
    <property type="match status" value="1"/>
</dbReference>
<feature type="chain" id="PRO_5040260293" description="C-type lectin domain-containing protein" evidence="2">
    <location>
        <begin position="22"/>
        <end position="572"/>
    </location>
</feature>
<dbReference type="InterPro" id="IPR016186">
    <property type="entry name" value="C-type_lectin-like/link_sf"/>
</dbReference>
<keyword evidence="2" id="KW-0732">Signal</keyword>
<feature type="region of interest" description="Disordered" evidence="1">
    <location>
        <begin position="238"/>
        <end position="325"/>
    </location>
</feature>
<dbReference type="AlphaFoldDB" id="A0A9N9S7W8"/>
<feature type="region of interest" description="Disordered" evidence="1">
    <location>
        <begin position="23"/>
        <end position="152"/>
    </location>
</feature>
<evidence type="ECO:0000256" key="1">
    <source>
        <dbReference type="SAM" id="MobiDB-lite"/>
    </source>
</evidence>
<evidence type="ECO:0000313" key="4">
    <source>
        <dbReference type="Proteomes" id="UP001153620"/>
    </source>
</evidence>
<dbReference type="EMBL" id="OU895880">
    <property type="protein sequence ID" value="CAG9811236.1"/>
    <property type="molecule type" value="Genomic_DNA"/>
</dbReference>
<name>A0A9N9S7W8_9DIPT</name>
<evidence type="ECO:0000313" key="3">
    <source>
        <dbReference type="EMBL" id="CAG9811236.1"/>
    </source>
</evidence>
<evidence type="ECO:0000256" key="2">
    <source>
        <dbReference type="SAM" id="SignalP"/>
    </source>
</evidence>
<feature type="compositionally biased region" description="Low complexity" evidence="1">
    <location>
        <begin position="238"/>
        <end position="294"/>
    </location>
</feature>
<evidence type="ECO:0008006" key="5">
    <source>
        <dbReference type="Google" id="ProtNLM"/>
    </source>
</evidence>
<dbReference type="InterPro" id="IPR016187">
    <property type="entry name" value="CTDL_fold"/>
</dbReference>
<feature type="signal peptide" evidence="2">
    <location>
        <begin position="1"/>
        <end position="21"/>
    </location>
</feature>
<proteinExistence type="predicted"/>
<dbReference type="CDD" id="cd00037">
    <property type="entry name" value="CLECT"/>
    <property type="match status" value="1"/>
</dbReference>
<protein>
    <recommendedName>
        <fullName evidence="5">C-type lectin domain-containing protein</fullName>
    </recommendedName>
</protein>
<feature type="compositionally biased region" description="Low complexity" evidence="1">
    <location>
        <begin position="92"/>
        <end position="148"/>
    </location>
</feature>
<dbReference type="SUPFAM" id="SSF56436">
    <property type="entry name" value="C-type lectin-like"/>
    <property type="match status" value="1"/>
</dbReference>
<dbReference type="Proteomes" id="UP001153620">
    <property type="component" value="Chromosome 4"/>
</dbReference>
<gene>
    <name evidence="3" type="ORF">CHIRRI_LOCUS14045</name>
</gene>